<dbReference type="PRINTS" id="PR00038">
    <property type="entry name" value="HTHLUXR"/>
</dbReference>
<dbReference type="InterPro" id="IPR000792">
    <property type="entry name" value="Tscrpt_reg_LuxR_C"/>
</dbReference>
<dbReference type="SUPFAM" id="SSF46894">
    <property type="entry name" value="C-terminal effector domain of the bipartite response regulators"/>
    <property type="match status" value="1"/>
</dbReference>
<dbReference type="PROSITE" id="PS50043">
    <property type="entry name" value="HTH_LUXR_2"/>
    <property type="match status" value="1"/>
</dbReference>
<name>A0ABT0L7G0_9GAMM</name>
<evidence type="ECO:0000256" key="1">
    <source>
        <dbReference type="ARBA" id="ARBA00023015"/>
    </source>
</evidence>
<dbReference type="Gene3D" id="1.10.10.10">
    <property type="entry name" value="Winged helix-like DNA-binding domain superfamily/Winged helix DNA-binding domain"/>
    <property type="match status" value="1"/>
</dbReference>
<keyword evidence="2" id="KW-0238">DNA-binding</keyword>
<dbReference type="PANTHER" id="PTHR44688:SF16">
    <property type="entry name" value="DNA-BINDING TRANSCRIPTIONAL ACTIVATOR DEVR_DOSR"/>
    <property type="match status" value="1"/>
</dbReference>
<dbReference type="CDD" id="cd06170">
    <property type="entry name" value="LuxR_C_like"/>
    <property type="match status" value="1"/>
</dbReference>
<dbReference type="PANTHER" id="PTHR44688">
    <property type="entry name" value="DNA-BINDING TRANSCRIPTIONAL ACTIVATOR DEVR_DOSR"/>
    <property type="match status" value="1"/>
</dbReference>
<feature type="domain" description="HTH luxR-type" evidence="4">
    <location>
        <begin position="141"/>
        <end position="206"/>
    </location>
</feature>
<keyword evidence="1" id="KW-0805">Transcription regulation</keyword>
<protein>
    <submittedName>
        <fullName evidence="5">Response regulator transcription factor</fullName>
    </submittedName>
</protein>
<evidence type="ECO:0000256" key="3">
    <source>
        <dbReference type="ARBA" id="ARBA00023163"/>
    </source>
</evidence>
<sequence length="211" mass="24066">MFKVKHWMIISRSTLLIDLLKTRWPQEFLITLVSLSPVNKDYRFDDSQLSIVVIDLSSIDVQDAYKLQQQIDKSQRAIRVVFIHFPLLVDARFLIQKSVTAGVFYSDASLEKMGTGLNEIVAGKTVIPFELEQPRKPTKTLSNLAEELTIREREVLKALRLGLTNIDIAEQLFVSESTVKTHLYHSFRKIGVSSRGEAIAWAQANLHEVNQ</sequence>
<proteinExistence type="predicted"/>
<dbReference type="Proteomes" id="UP001203423">
    <property type="component" value="Unassembled WGS sequence"/>
</dbReference>
<dbReference type="PROSITE" id="PS00622">
    <property type="entry name" value="HTH_LUXR_1"/>
    <property type="match status" value="1"/>
</dbReference>
<dbReference type="Gene3D" id="3.40.50.2300">
    <property type="match status" value="1"/>
</dbReference>
<evidence type="ECO:0000259" key="4">
    <source>
        <dbReference type="PROSITE" id="PS50043"/>
    </source>
</evidence>
<keyword evidence="6" id="KW-1185">Reference proteome</keyword>
<keyword evidence="3" id="KW-0804">Transcription</keyword>
<organism evidence="5 6">
    <name type="scientific">Shewanella surugensis</name>
    <dbReference type="NCBI Taxonomy" id="212020"/>
    <lineage>
        <taxon>Bacteria</taxon>
        <taxon>Pseudomonadati</taxon>
        <taxon>Pseudomonadota</taxon>
        <taxon>Gammaproteobacteria</taxon>
        <taxon>Alteromonadales</taxon>
        <taxon>Shewanellaceae</taxon>
        <taxon>Shewanella</taxon>
    </lineage>
</organism>
<dbReference type="SMART" id="SM00421">
    <property type="entry name" value="HTH_LUXR"/>
    <property type="match status" value="1"/>
</dbReference>
<evidence type="ECO:0000256" key="2">
    <source>
        <dbReference type="ARBA" id="ARBA00023125"/>
    </source>
</evidence>
<accession>A0ABT0L7G0</accession>
<dbReference type="EMBL" id="JAKIKS010000009">
    <property type="protein sequence ID" value="MCL1123633.1"/>
    <property type="molecule type" value="Genomic_DNA"/>
</dbReference>
<dbReference type="Pfam" id="PF00196">
    <property type="entry name" value="GerE"/>
    <property type="match status" value="1"/>
</dbReference>
<dbReference type="InterPro" id="IPR016032">
    <property type="entry name" value="Sig_transdc_resp-reg_C-effctor"/>
</dbReference>
<dbReference type="RefSeq" id="WP_248938919.1">
    <property type="nucleotide sequence ID" value="NZ_JAKIKS010000009.1"/>
</dbReference>
<evidence type="ECO:0000313" key="6">
    <source>
        <dbReference type="Proteomes" id="UP001203423"/>
    </source>
</evidence>
<evidence type="ECO:0000313" key="5">
    <source>
        <dbReference type="EMBL" id="MCL1123633.1"/>
    </source>
</evidence>
<gene>
    <name evidence="5" type="ORF">L2764_03820</name>
</gene>
<comment type="caution">
    <text evidence="5">The sequence shown here is derived from an EMBL/GenBank/DDBJ whole genome shotgun (WGS) entry which is preliminary data.</text>
</comment>
<reference evidence="5 6" key="1">
    <citation type="submission" date="2022-01" db="EMBL/GenBank/DDBJ databases">
        <title>Whole genome-based taxonomy of the Shewanellaceae.</title>
        <authorList>
            <person name="Martin-Rodriguez A.J."/>
        </authorList>
    </citation>
    <scope>NUCLEOTIDE SEQUENCE [LARGE SCALE GENOMIC DNA]</scope>
    <source>
        <strain evidence="5 6">DSM 17177</strain>
    </source>
</reference>
<dbReference type="InterPro" id="IPR036388">
    <property type="entry name" value="WH-like_DNA-bd_sf"/>
</dbReference>